<evidence type="ECO:0000256" key="1">
    <source>
        <dbReference type="ARBA" id="ARBA00022741"/>
    </source>
</evidence>
<dbReference type="InterPro" id="IPR027417">
    <property type="entry name" value="P-loop_NTPase"/>
</dbReference>
<dbReference type="Pfam" id="PF00004">
    <property type="entry name" value="AAA"/>
    <property type="match status" value="1"/>
</dbReference>
<dbReference type="GO" id="GO:0016887">
    <property type="term" value="F:ATP hydrolysis activity"/>
    <property type="evidence" value="ECO:0007669"/>
    <property type="project" value="InterPro"/>
</dbReference>
<sequence>MYNRRALNNLFFKSFLFFMGRQHLVFTEEHIFYSLIDDEKIRELLDLCTLDFYRFDKILEEFFKKLPLRDSNISDYVFKINELYQEIIDTIFHYKKPYRLQEKDLLWVLIRKRQNTILDALLKSGFNLAIFDKMIGVYDYLGSDLSLGLIENKKLVSNCNSYNGVDGGFGIFEEDYFKLEHKHDSLDDKNLVEEFLVNVIDNLDPNLKQNPLIGREKELCKLIQVMLRKHKSNPILFGEPGVGKTILIYGLAYMIKTGKTPKELIDYEVYSLDIGRLISGTRYRGDLEDRVNKLLDFLYLKKKVILFIDEIHMIVGAGATSSSSIDISNLLKPILTLGKVKFIGATTEYEYKKFFLRDKALIRRFHSIEVREPSFKDTYLILKGAKKQYEKHHNVEYTDEAIRAFISMSCKYIKDRFLPDKAFDLLDELGANFKLENNKKIITENDVRDFVKSLVGSNIFNIDENDDSLLVNLEHKIRETMIIDENVLSDLILNIRLLRIKFLFKKDTLGIFVFLSSSNIDKHKLLCILSEELKIPKFTLGISEYGDFDGVNRLIGPIYSYESYDEPTKFFKFLSKSSSSIIFLSDFDKSPKKVIDFFCEGFNTGKLYDNLGRSVSLTDSIIIIDINIEHRELSSIGFKSETVDSRSLIENRFSPQFLDLVDHVFFFRPVSESDFEKVILKEINSVAKILRNEKVDVFFEENILDYFKSKTYRSGFGIKSVGKIVVKEIGSLLVNEMILKKNNENTKIRIYVEDTIKYELL</sequence>
<evidence type="ECO:0000256" key="2">
    <source>
        <dbReference type="ARBA" id="ARBA00022840"/>
    </source>
</evidence>
<dbReference type="PANTHER" id="PTHR11638">
    <property type="entry name" value="ATP-DEPENDENT CLP PROTEASE"/>
    <property type="match status" value="1"/>
</dbReference>
<dbReference type="InterPro" id="IPR050130">
    <property type="entry name" value="ClpA_ClpB"/>
</dbReference>
<name>A0A2S1LWU0_9SPIR</name>
<dbReference type="Proteomes" id="UP000244655">
    <property type="component" value="Chromosome"/>
</dbReference>
<reference evidence="5 6" key="1">
    <citation type="submission" date="2018-01" db="EMBL/GenBank/DDBJ databases">
        <title>Genome sequence of Borrelia tachyglossi.</title>
        <authorList>
            <person name="Gofton A.W."/>
        </authorList>
    </citation>
    <scope>NUCLEOTIDE SEQUENCE [LARGE SCALE GENOMIC DNA]</scope>
    <source>
        <strain evidence="5 6">Bc-F10-1268</strain>
    </source>
</reference>
<gene>
    <name evidence="5" type="ORF">CR532_01880</name>
</gene>
<keyword evidence="2 5" id="KW-0067">ATP-binding</keyword>
<feature type="domain" description="AAA+ ATPase" evidence="4">
    <location>
        <begin position="230"/>
        <end position="375"/>
    </location>
</feature>
<dbReference type="InterPro" id="IPR003959">
    <property type="entry name" value="ATPase_AAA_core"/>
</dbReference>
<dbReference type="GO" id="GO:0005524">
    <property type="term" value="F:ATP binding"/>
    <property type="evidence" value="ECO:0007669"/>
    <property type="project" value="UniProtKB-KW"/>
</dbReference>
<organism evidence="5 6">
    <name type="scientific">Candidatus Borreliella tachyglossi</name>
    <dbReference type="NCBI Taxonomy" id="1964448"/>
    <lineage>
        <taxon>Bacteria</taxon>
        <taxon>Pseudomonadati</taxon>
        <taxon>Spirochaetota</taxon>
        <taxon>Spirochaetia</taxon>
        <taxon>Spirochaetales</taxon>
        <taxon>Borreliaceae</taxon>
        <taxon>Borreliella</taxon>
    </lineage>
</organism>
<dbReference type="EMBL" id="CP025785">
    <property type="protein sequence ID" value="AWG42751.1"/>
    <property type="molecule type" value="Genomic_DNA"/>
</dbReference>
<dbReference type="Pfam" id="PF17871">
    <property type="entry name" value="AAA_lid_9"/>
    <property type="match status" value="1"/>
</dbReference>
<dbReference type="Gene3D" id="3.40.50.300">
    <property type="entry name" value="P-loop containing nucleotide triphosphate hydrolases"/>
    <property type="match status" value="2"/>
</dbReference>
<dbReference type="GO" id="GO:0006508">
    <property type="term" value="P:proteolysis"/>
    <property type="evidence" value="ECO:0007669"/>
    <property type="project" value="UniProtKB-KW"/>
</dbReference>
<accession>A0A2S1LWU0</accession>
<keyword evidence="5" id="KW-0378">Hydrolase</keyword>
<keyword evidence="3" id="KW-0143">Chaperone</keyword>
<dbReference type="PANTHER" id="PTHR11638:SF111">
    <property type="entry name" value="ATP-DEPENDENT CLP PROTEASE ATP-BINDING SUBUNIT CLPA"/>
    <property type="match status" value="1"/>
</dbReference>
<dbReference type="Gene3D" id="1.10.8.60">
    <property type="match status" value="1"/>
</dbReference>
<dbReference type="InterPro" id="IPR018368">
    <property type="entry name" value="ClpA/B_CS1"/>
</dbReference>
<protein>
    <submittedName>
        <fullName evidence="5">ATP-dependent Clp protease ATP-binding subunit</fullName>
    </submittedName>
</protein>
<evidence type="ECO:0000313" key="5">
    <source>
        <dbReference type="EMBL" id="AWG42751.1"/>
    </source>
</evidence>
<dbReference type="GO" id="GO:0034605">
    <property type="term" value="P:cellular response to heat"/>
    <property type="evidence" value="ECO:0007669"/>
    <property type="project" value="TreeGrafter"/>
</dbReference>
<dbReference type="InterPro" id="IPR036628">
    <property type="entry name" value="Clp_N_dom_sf"/>
</dbReference>
<keyword evidence="5" id="KW-0645">Protease</keyword>
<evidence type="ECO:0000313" key="6">
    <source>
        <dbReference type="Proteomes" id="UP000244655"/>
    </source>
</evidence>
<dbReference type="CDD" id="cd00009">
    <property type="entry name" value="AAA"/>
    <property type="match status" value="1"/>
</dbReference>
<evidence type="ECO:0000256" key="3">
    <source>
        <dbReference type="ARBA" id="ARBA00023186"/>
    </source>
</evidence>
<dbReference type="RefSeq" id="WP_108729151.1">
    <property type="nucleotide sequence ID" value="NZ_CP025785.1"/>
</dbReference>
<keyword evidence="6" id="KW-1185">Reference proteome</keyword>
<dbReference type="OrthoDB" id="9803641at2"/>
<dbReference type="SUPFAM" id="SSF52540">
    <property type="entry name" value="P-loop containing nucleoside triphosphate hydrolases"/>
    <property type="match status" value="2"/>
</dbReference>
<dbReference type="PROSITE" id="PS00870">
    <property type="entry name" value="CLPAB_1"/>
    <property type="match status" value="1"/>
</dbReference>
<dbReference type="InterPro" id="IPR041546">
    <property type="entry name" value="ClpA/ClpB_AAA_lid"/>
</dbReference>
<proteinExistence type="predicted"/>
<dbReference type="GO" id="GO:0008233">
    <property type="term" value="F:peptidase activity"/>
    <property type="evidence" value="ECO:0007669"/>
    <property type="project" value="UniProtKB-KW"/>
</dbReference>
<dbReference type="InterPro" id="IPR003593">
    <property type="entry name" value="AAA+_ATPase"/>
</dbReference>
<dbReference type="Pfam" id="PF07724">
    <property type="entry name" value="AAA_2"/>
    <property type="match status" value="1"/>
</dbReference>
<keyword evidence="1" id="KW-0547">Nucleotide-binding</keyword>
<dbReference type="SUPFAM" id="SSF81923">
    <property type="entry name" value="Double Clp-N motif"/>
    <property type="match status" value="1"/>
</dbReference>
<dbReference type="SMART" id="SM00382">
    <property type="entry name" value="AAA"/>
    <property type="match status" value="1"/>
</dbReference>
<dbReference type="AlphaFoldDB" id="A0A2S1LWU0"/>
<evidence type="ECO:0000259" key="4">
    <source>
        <dbReference type="SMART" id="SM00382"/>
    </source>
</evidence>
<dbReference type="GO" id="GO:0005737">
    <property type="term" value="C:cytoplasm"/>
    <property type="evidence" value="ECO:0007669"/>
    <property type="project" value="TreeGrafter"/>
</dbReference>